<feature type="non-terminal residue" evidence="6">
    <location>
        <position position="78"/>
    </location>
</feature>
<keyword evidence="5" id="KW-0408">Iron</keyword>
<dbReference type="Gene3D" id="1.10.630.10">
    <property type="entry name" value="Cytochrome P450"/>
    <property type="match status" value="1"/>
</dbReference>
<organism evidence="6">
    <name type="scientific">Tanacetum cinerariifolium</name>
    <name type="common">Dalmatian daisy</name>
    <name type="synonym">Chrysanthemum cinerariifolium</name>
    <dbReference type="NCBI Taxonomy" id="118510"/>
    <lineage>
        <taxon>Eukaryota</taxon>
        <taxon>Viridiplantae</taxon>
        <taxon>Streptophyta</taxon>
        <taxon>Embryophyta</taxon>
        <taxon>Tracheophyta</taxon>
        <taxon>Spermatophyta</taxon>
        <taxon>Magnoliopsida</taxon>
        <taxon>eudicotyledons</taxon>
        <taxon>Gunneridae</taxon>
        <taxon>Pentapetalae</taxon>
        <taxon>asterids</taxon>
        <taxon>campanulids</taxon>
        <taxon>Asterales</taxon>
        <taxon>Asteraceae</taxon>
        <taxon>Asteroideae</taxon>
        <taxon>Anthemideae</taxon>
        <taxon>Anthemidinae</taxon>
        <taxon>Tanacetum</taxon>
    </lineage>
</organism>
<evidence type="ECO:0000256" key="2">
    <source>
        <dbReference type="ARBA" id="ARBA00010617"/>
    </source>
</evidence>
<comment type="caution">
    <text evidence="6">The sequence shown here is derived from an EMBL/GenBank/DDBJ whole genome shotgun (WGS) entry which is preliminary data.</text>
</comment>
<name>A0A699VHF2_TANCI</name>
<dbReference type="PRINTS" id="PR00385">
    <property type="entry name" value="P450"/>
</dbReference>
<dbReference type="GO" id="GO:0016705">
    <property type="term" value="F:oxidoreductase activity, acting on paired donors, with incorporation or reduction of molecular oxygen"/>
    <property type="evidence" value="ECO:0007669"/>
    <property type="project" value="InterPro"/>
</dbReference>
<dbReference type="EMBL" id="BKCJ011453199">
    <property type="protein sequence ID" value="GFD34992.1"/>
    <property type="molecule type" value="Genomic_DNA"/>
</dbReference>
<keyword evidence="3" id="KW-0479">Metal-binding</keyword>
<comment type="cofactor">
    <cofactor evidence="1">
        <name>heme</name>
        <dbReference type="ChEBI" id="CHEBI:30413"/>
    </cofactor>
</comment>
<protein>
    <submittedName>
        <fullName evidence="6">Cytochrome P450</fullName>
    </submittedName>
</protein>
<evidence type="ECO:0000256" key="4">
    <source>
        <dbReference type="ARBA" id="ARBA00023002"/>
    </source>
</evidence>
<dbReference type="SUPFAM" id="SSF48264">
    <property type="entry name" value="Cytochrome P450"/>
    <property type="match status" value="1"/>
</dbReference>
<evidence type="ECO:0000256" key="1">
    <source>
        <dbReference type="ARBA" id="ARBA00001971"/>
    </source>
</evidence>
<gene>
    <name evidence="6" type="ORF">Tci_906961</name>
</gene>
<proteinExistence type="inferred from homology"/>
<dbReference type="GO" id="GO:0020037">
    <property type="term" value="F:heme binding"/>
    <property type="evidence" value="ECO:0007669"/>
    <property type="project" value="InterPro"/>
</dbReference>
<evidence type="ECO:0000256" key="3">
    <source>
        <dbReference type="ARBA" id="ARBA00022723"/>
    </source>
</evidence>
<reference evidence="6" key="1">
    <citation type="journal article" date="2019" name="Sci. Rep.">
        <title>Draft genome of Tanacetum cinerariifolium, the natural source of mosquito coil.</title>
        <authorList>
            <person name="Yamashiro T."/>
            <person name="Shiraishi A."/>
            <person name="Satake H."/>
            <person name="Nakayama K."/>
        </authorList>
    </citation>
    <scope>NUCLEOTIDE SEQUENCE</scope>
</reference>
<keyword evidence="4" id="KW-0560">Oxidoreductase</keyword>
<evidence type="ECO:0000313" key="6">
    <source>
        <dbReference type="EMBL" id="GFD34992.1"/>
    </source>
</evidence>
<evidence type="ECO:0000256" key="5">
    <source>
        <dbReference type="ARBA" id="ARBA00023004"/>
    </source>
</evidence>
<dbReference type="AlphaFoldDB" id="A0A699VHF2"/>
<dbReference type="GO" id="GO:0004497">
    <property type="term" value="F:monooxygenase activity"/>
    <property type="evidence" value="ECO:0007669"/>
    <property type="project" value="InterPro"/>
</dbReference>
<dbReference type="Pfam" id="PF00067">
    <property type="entry name" value="p450"/>
    <property type="match status" value="1"/>
</dbReference>
<dbReference type="GO" id="GO:0005506">
    <property type="term" value="F:iron ion binding"/>
    <property type="evidence" value="ECO:0007669"/>
    <property type="project" value="InterPro"/>
</dbReference>
<accession>A0A699VHF2</accession>
<dbReference type="PANTHER" id="PTHR24296">
    <property type="entry name" value="CYTOCHROME P450"/>
    <property type="match status" value="1"/>
</dbReference>
<sequence>MLCKHPDIQDKVAKEIKEATNMNEEITNVADFAALVSEAALDKMHYLHAALTETMRLYPPVAIDTKMCFSDDVFPDGF</sequence>
<dbReference type="InterPro" id="IPR036396">
    <property type="entry name" value="Cyt_P450_sf"/>
</dbReference>
<comment type="similarity">
    <text evidence="2">Belongs to the cytochrome P450 family.</text>
</comment>
<dbReference type="InterPro" id="IPR001128">
    <property type="entry name" value="Cyt_P450"/>
</dbReference>